<name>A0A0L6VA03_9BASI</name>
<feature type="region of interest" description="Disordered" evidence="1">
    <location>
        <begin position="1"/>
        <end position="91"/>
    </location>
</feature>
<dbReference type="AlphaFoldDB" id="A0A0L6VA03"/>
<evidence type="ECO:0000256" key="1">
    <source>
        <dbReference type="SAM" id="MobiDB-lite"/>
    </source>
</evidence>
<dbReference type="VEuPathDB" id="FungiDB:VP01_2281g2"/>
<dbReference type="Proteomes" id="UP000037035">
    <property type="component" value="Unassembled WGS sequence"/>
</dbReference>
<evidence type="ECO:0000313" key="2">
    <source>
        <dbReference type="EMBL" id="KNZ56940.1"/>
    </source>
</evidence>
<protein>
    <submittedName>
        <fullName evidence="2">Uncharacterized protein</fullName>
    </submittedName>
</protein>
<gene>
    <name evidence="2" type="ORF">VP01_2281g2</name>
</gene>
<organism evidence="2 3">
    <name type="scientific">Puccinia sorghi</name>
    <dbReference type="NCBI Taxonomy" id="27349"/>
    <lineage>
        <taxon>Eukaryota</taxon>
        <taxon>Fungi</taxon>
        <taxon>Dikarya</taxon>
        <taxon>Basidiomycota</taxon>
        <taxon>Pucciniomycotina</taxon>
        <taxon>Pucciniomycetes</taxon>
        <taxon>Pucciniales</taxon>
        <taxon>Pucciniaceae</taxon>
        <taxon>Puccinia</taxon>
    </lineage>
</organism>
<accession>A0A0L6VA03</accession>
<evidence type="ECO:0000313" key="3">
    <source>
        <dbReference type="Proteomes" id="UP000037035"/>
    </source>
</evidence>
<proteinExistence type="predicted"/>
<keyword evidence="3" id="KW-1185">Reference proteome</keyword>
<sequence length="201" mass="23159">MLSPIYKKPKVPTIPTNTSAFSKHGEIISRRICQPRKKTKKLRDLQTREQKPIEPSLLFSPTHSQKENPHKRHKKSSSDSTQSAAIKASHQKSLEHIESHHKFFPFLLYLLGGVQGIFISTQDHQSHSIRECLDLVKPFVKYSHLFVIFLMMFPNIQIPEMTLSKTAIFTQVSELQKSVVLVFIITHLYNKHGVIIFIAHK</sequence>
<feature type="compositionally biased region" description="Basic and acidic residues" evidence="1">
    <location>
        <begin position="42"/>
        <end position="52"/>
    </location>
</feature>
<reference evidence="2 3" key="1">
    <citation type="submission" date="2015-08" db="EMBL/GenBank/DDBJ databases">
        <title>Next Generation Sequencing and Analysis of the Genome of Puccinia sorghi L Schw, the Causal Agent of Maize Common Rust.</title>
        <authorList>
            <person name="Rochi L."/>
            <person name="Burguener G."/>
            <person name="Darino M."/>
            <person name="Turjanski A."/>
            <person name="Kreff E."/>
            <person name="Dieguez M.J."/>
            <person name="Sacco F."/>
        </authorList>
    </citation>
    <scope>NUCLEOTIDE SEQUENCE [LARGE SCALE GENOMIC DNA]</scope>
    <source>
        <strain evidence="2 3">RO10H11247</strain>
    </source>
</reference>
<comment type="caution">
    <text evidence="2">The sequence shown here is derived from an EMBL/GenBank/DDBJ whole genome shotgun (WGS) entry which is preliminary data.</text>
</comment>
<dbReference type="EMBL" id="LAVV01007149">
    <property type="protein sequence ID" value="KNZ56940.1"/>
    <property type="molecule type" value="Genomic_DNA"/>
</dbReference>